<dbReference type="InterPro" id="IPR036640">
    <property type="entry name" value="ABC1_TM_sf"/>
</dbReference>
<dbReference type="RefSeq" id="WP_185765044.1">
    <property type="nucleotide sequence ID" value="NZ_RIBP01000004.1"/>
</dbReference>
<keyword evidence="5 7" id="KW-1133">Transmembrane helix</keyword>
<feature type="domain" description="ABC transmembrane type-1" evidence="9">
    <location>
        <begin position="19"/>
        <end position="303"/>
    </location>
</feature>
<dbReference type="Gene3D" id="3.40.50.300">
    <property type="entry name" value="P-loop containing nucleotide triphosphate hydrolases"/>
    <property type="match status" value="1"/>
</dbReference>
<evidence type="ECO:0000256" key="4">
    <source>
        <dbReference type="ARBA" id="ARBA00022840"/>
    </source>
</evidence>
<dbReference type="InterPro" id="IPR039421">
    <property type="entry name" value="Type_1_exporter"/>
</dbReference>
<dbReference type="GO" id="GO:0034040">
    <property type="term" value="F:ATPase-coupled lipid transmembrane transporter activity"/>
    <property type="evidence" value="ECO:0007669"/>
    <property type="project" value="TreeGrafter"/>
</dbReference>
<evidence type="ECO:0000259" key="8">
    <source>
        <dbReference type="PROSITE" id="PS50893"/>
    </source>
</evidence>
<accession>A0A553SI04</accession>
<dbReference type="PROSITE" id="PS50929">
    <property type="entry name" value="ABC_TM1F"/>
    <property type="match status" value="1"/>
</dbReference>
<dbReference type="GO" id="GO:0140359">
    <property type="term" value="F:ABC-type transporter activity"/>
    <property type="evidence" value="ECO:0007669"/>
    <property type="project" value="InterPro"/>
</dbReference>
<dbReference type="GO" id="GO:0005886">
    <property type="term" value="C:plasma membrane"/>
    <property type="evidence" value="ECO:0007669"/>
    <property type="project" value="UniProtKB-SubCell"/>
</dbReference>
<evidence type="ECO:0000256" key="2">
    <source>
        <dbReference type="ARBA" id="ARBA00022692"/>
    </source>
</evidence>
<keyword evidence="4" id="KW-0067">ATP-binding</keyword>
<dbReference type="Proteomes" id="UP000319837">
    <property type="component" value="Unassembled WGS sequence"/>
</dbReference>
<dbReference type="AlphaFoldDB" id="A0A553SI04"/>
<dbReference type="GO" id="GO:0034775">
    <property type="term" value="P:glutathione transmembrane transport"/>
    <property type="evidence" value="ECO:0007669"/>
    <property type="project" value="InterPro"/>
</dbReference>
<keyword evidence="6 7" id="KW-0472">Membrane</keyword>
<organism evidence="10 11">
    <name type="scientific">Niallia circulans</name>
    <name type="common">Bacillus circulans</name>
    <dbReference type="NCBI Taxonomy" id="1397"/>
    <lineage>
        <taxon>Bacteria</taxon>
        <taxon>Bacillati</taxon>
        <taxon>Bacillota</taxon>
        <taxon>Bacilli</taxon>
        <taxon>Bacillales</taxon>
        <taxon>Bacillaceae</taxon>
        <taxon>Niallia</taxon>
    </lineage>
</organism>
<evidence type="ECO:0000256" key="3">
    <source>
        <dbReference type="ARBA" id="ARBA00022741"/>
    </source>
</evidence>
<reference evidence="11" key="1">
    <citation type="submission" date="2018-10" db="EMBL/GenBank/DDBJ databases">
        <title>FDA dAtabase for Regulatory Grade micrObial Sequences (FDA-ARGOS): Supporting development and validation of Infectious Disease Dx tests.</title>
        <authorList>
            <person name="Minogue T."/>
            <person name="Wolcott M."/>
            <person name="Wasieloski L."/>
            <person name="Aguilar W."/>
            <person name="Moore D."/>
            <person name="Tallon L."/>
            <person name="Sadzewicz L."/>
            <person name="Sengamalay N."/>
            <person name="Ott S."/>
            <person name="Godinez A."/>
            <person name="Nagaraj S."/>
            <person name="Vavikolanu K."/>
            <person name="Vyas G."/>
            <person name="Nadendla S."/>
            <person name="George J."/>
            <person name="Sichtig H."/>
        </authorList>
    </citation>
    <scope>NUCLEOTIDE SEQUENCE [LARGE SCALE GENOMIC DNA]</scope>
    <source>
        <strain evidence="11">FDAARGOS_343</strain>
    </source>
</reference>
<feature type="domain" description="ABC transporter" evidence="8">
    <location>
        <begin position="335"/>
        <end position="569"/>
    </location>
</feature>
<evidence type="ECO:0000259" key="9">
    <source>
        <dbReference type="PROSITE" id="PS50929"/>
    </source>
</evidence>
<evidence type="ECO:0000313" key="11">
    <source>
        <dbReference type="Proteomes" id="UP000319837"/>
    </source>
</evidence>
<evidence type="ECO:0000256" key="7">
    <source>
        <dbReference type="SAM" id="Phobius"/>
    </source>
</evidence>
<evidence type="ECO:0000313" key="10">
    <source>
        <dbReference type="EMBL" id="TRZ36630.1"/>
    </source>
</evidence>
<keyword evidence="3" id="KW-0547">Nucleotide-binding</keyword>
<gene>
    <name evidence="10" type="primary">cydC</name>
    <name evidence="10" type="ORF">CEQ21_14005</name>
</gene>
<dbReference type="Pfam" id="PF00664">
    <property type="entry name" value="ABC_membrane"/>
    <property type="match status" value="1"/>
</dbReference>
<sequence>MREDKWILPFMKENAGRIILILLLSILALGTGAMLTFTSGYLISRSAMPIENILMVYIPIVGVRAFGISRAVFSYLERLAGHDAVLRILSKMRIKLYGILEPQALFIKSRFKMGDMLGILAEDIEQLQYIYLRTIFPTIAACVLYIMTICAIGILDIPFAILMAFYLALLLIAFPVFSLLLMKKNQTEYKQRRNGLYQKLTDSILGITDWVISGRSNSFISSYERDEALAADVNNKLTSFSRWRNFAQQAVSALVITSLLFWAAEQYAKGHIPVAMIAAIVLVALPILDAFLVVSEAFERIPGYQDSLNRLKGLEGSENKATPHKLMPKENSIHIKLENVSYTYEKEHTPSVQKVNIDIPQGKRIAVIGRSGAGKSTLLKLIQGVIATKDGKVTYNGKDAGLLQVDTSAIISVLNQSPHLFDTTLRNNLLLGSDSAGETELNEAIKLAQLQDLVNKLPEGLDTFMQETGQRFSGGERQRVALARILLKDTPVVILDEPNASLDPRTEKELLQTIFASLTGKSIIWITHHLVGVEQMDEIIFMEVGDIVMRGTHQELLGNERYRQFYELDHPDFLLKKDEA</sequence>
<feature type="transmembrane region" description="Helical" evidence="7">
    <location>
        <begin position="20"/>
        <end position="42"/>
    </location>
</feature>
<dbReference type="Gene3D" id="1.20.1560.10">
    <property type="entry name" value="ABC transporter type 1, transmembrane domain"/>
    <property type="match status" value="1"/>
</dbReference>
<dbReference type="InterPro" id="IPR027417">
    <property type="entry name" value="P-loop_NTPase"/>
</dbReference>
<dbReference type="SMART" id="SM00382">
    <property type="entry name" value="AAA"/>
    <property type="match status" value="1"/>
</dbReference>
<dbReference type="NCBIfam" id="TIGR02868">
    <property type="entry name" value="CydC"/>
    <property type="match status" value="1"/>
</dbReference>
<feature type="transmembrane region" description="Helical" evidence="7">
    <location>
        <begin position="161"/>
        <end position="182"/>
    </location>
</feature>
<dbReference type="SUPFAM" id="SSF90123">
    <property type="entry name" value="ABC transporter transmembrane region"/>
    <property type="match status" value="1"/>
</dbReference>
<dbReference type="GO" id="GO:0005524">
    <property type="term" value="F:ATP binding"/>
    <property type="evidence" value="ECO:0007669"/>
    <property type="project" value="UniProtKB-KW"/>
</dbReference>
<proteinExistence type="predicted"/>
<evidence type="ECO:0000256" key="6">
    <source>
        <dbReference type="ARBA" id="ARBA00023136"/>
    </source>
</evidence>
<dbReference type="Pfam" id="PF00005">
    <property type="entry name" value="ABC_tran"/>
    <property type="match status" value="1"/>
</dbReference>
<dbReference type="EMBL" id="RIBP01000004">
    <property type="protein sequence ID" value="TRZ36630.1"/>
    <property type="molecule type" value="Genomic_DNA"/>
</dbReference>
<dbReference type="SUPFAM" id="SSF52540">
    <property type="entry name" value="P-loop containing nucleoside triphosphate hydrolases"/>
    <property type="match status" value="1"/>
</dbReference>
<comment type="subcellular location">
    <subcellularLocation>
        <location evidence="1">Cell membrane</location>
        <topology evidence="1">Multi-pass membrane protein</topology>
    </subcellularLocation>
</comment>
<dbReference type="InterPro" id="IPR003593">
    <property type="entry name" value="AAA+_ATPase"/>
</dbReference>
<dbReference type="PANTHER" id="PTHR24221:SF653">
    <property type="entry name" value="TRANSPORT ATP-BINDING PROTEIN CYDC"/>
    <property type="match status" value="1"/>
</dbReference>
<dbReference type="PANTHER" id="PTHR24221">
    <property type="entry name" value="ATP-BINDING CASSETTE SUB-FAMILY B"/>
    <property type="match status" value="1"/>
</dbReference>
<name>A0A553SI04_NIACI</name>
<feature type="transmembrane region" description="Helical" evidence="7">
    <location>
        <begin position="54"/>
        <end position="73"/>
    </location>
</feature>
<dbReference type="InterPro" id="IPR017871">
    <property type="entry name" value="ABC_transporter-like_CS"/>
</dbReference>
<dbReference type="InterPro" id="IPR003439">
    <property type="entry name" value="ABC_transporter-like_ATP-bd"/>
</dbReference>
<dbReference type="GO" id="GO:0016887">
    <property type="term" value="F:ATP hydrolysis activity"/>
    <property type="evidence" value="ECO:0007669"/>
    <property type="project" value="InterPro"/>
</dbReference>
<comment type="caution">
    <text evidence="10">The sequence shown here is derived from an EMBL/GenBank/DDBJ whole genome shotgun (WGS) entry which is preliminary data.</text>
</comment>
<dbReference type="PROSITE" id="PS50893">
    <property type="entry name" value="ABC_TRANSPORTER_2"/>
    <property type="match status" value="1"/>
</dbReference>
<feature type="transmembrane region" description="Helical" evidence="7">
    <location>
        <begin position="135"/>
        <end position="155"/>
    </location>
</feature>
<dbReference type="GO" id="GO:0045454">
    <property type="term" value="P:cell redox homeostasis"/>
    <property type="evidence" value="ECO:0007669"/>
    <property type="project" value="InterPro"/>
</dbReference>
<dbReference type="PROSITE" id="PS00211">
    <property type="entry name" value="ABC_TRANSPORTER_1"/>
    <property type="match status" value="1"/>
</dbReference>
<keyword evidence="2 7" id="KW-0812">Transmembrane</keyword>
<evidence type="ECO:0000256" key="1">
    <source>
        <dbReference type="ARBA" id="ARBA00004651"/>
    </source>
</evidence>
<protein>
    <submittedName>
        <fullName evidence="10">Thiol reductant ABC exporter subunit CydC</fullName>
    </submittedName>
</protein>
<evidence type="ECO:0000256" key="5">
    <source>
        <dbReference type="ARBA" id="ARBA00022989"/>
    </source>
</evidence>
<feature type="transmembrane region" description="Helical" evidence="7">
    <location>
        <begin position="270"/>
        <end position="294"/>
    </location>
</feature>
<dbReference type="InterPro" id="IPR011527">
    <property type="entry name" value="ABC1_TM_dom"/>
</dbReference>
<dbReference type="InterPro" id="IPR014223">
    <property type="entry name" value="ABC_CydC/D"/>
</dbReference>